<reference evidence="1" key="1">
    <citation type="journal article" date="2021" name="bioRxiv">
        <title>Identification of Pectobacterium species isolated from the soft rot of tetecho (Neobuxbaumia tetetzo), a columnar cactus, and associated metagenomics.</title>
        <authorList>
            <person name="Vargas-Peralta D."/>
            <person name="Narvaez-Barragan D.A."/>
            <person name="de Sandozequi A."/>
            <person name="Romero-Gutierrez M.F."/>
            <person name="Segovia L."/>
            <person name="Martinez-Anaya C."/>
            <person name="Alcaraz L.D."/>
            <person name="de la Torre Almaraz R."/>
        </authorList>
    </citation>
    <scope>NUCLEOTIDE SEQUENCE</scope>
    <source>
        <strain evidence="1">A3</strain>
    </source>
</reference>
<dbReference type="EMBL" id="JAESHX010000107">
    <property type="protein sequence ID" value="MBW5894455.1"/>
    <property type="molecule type" value="Genomic_DNA"/>
</dbReference>
<organism evidence="1 2">
    <name type="scientific">Pectobacterium polaris</name>
    <dbReference type="NCBI Taxonomy" id="2042057"/>
    <lineage>
        <taxon>Bacteria</taxon>
        <taxon>Pseudomonadati</taxon>
        <taxon>Pseudomonadota</taxon>
        <taxon>Gammaproteobacteria</taxon>
        <taxon>Enterobacterales</taxon>
        <taxon>Pectobacteriaceae</taxon>
        <taxon>Pectobacterium</taxon>
    </lineage>
</organism>
<name>A0AAW4P4M2_9GAMM</name>
<evidence type="ECO:0000313" key="2">
    <source>
        <dbReference type="Proteomes" id="UP000696310"/>
    </source>
</evidence>
<gene>
    <name evidence="1" type="ORF">IM880_19760</name>
</gene>
<comment type="caution">
    <text evidence="1">The sequence shown here is derived from an EMBL/GenBank/DDBJ whole genome shotgun (WGS) entry which is preliminary data.</text>
</comment>
<dbReference type="RefSeq" id="WP_219681370.1">
    <property type="nucleotide sequence ID" value="NZ_JAESHX010000107.1"/>
</dbReference>
<evidence type="ECO:0000313" key="1">
    <source>
        <dbReference type="EMBL" id="MBW5894455.1"/>
    </source>
</evidence>
<dbReference type="AlphaFoldDB" id="A0AAW4P4M2"/>
<accession>A0AAW4P4M2</accession>
<proteinExistence type="predicted"/>
<reference evidence="1" key="2">
    <citation type="submission" date="2021-01" db="EMBL/GenBank/DDBJ databases">
        <authorList>
            <person name="Vargas Peralta D."/>
        </authorList>
    </citation>
    <scope>NUCLEOTIDE SEQUENCE</scope>
    <source>
        <strain evidence="1">A3</strain>
    </source>
</reference>
<dbReference type="Proteomes" id="UP000696310">
    <property type="component" value="Unassembled WGS sequence"/>
</dbReference>
<sequence length="54" mass="6152">MVELKTITISSLMLFVGDIKKPLLAFYRFMKKQADHQSHGAVTEVMTDVMLPIQ</sequence>
<protein>
    <submittedName>
        <fullName evidence="1">Uncharacterized protein</fullName>
    </submittedName>
</protein>